<organism evidence="6 7">
    <name type="scientific">Vogesella aquatica</name>
    <dbReference type="NCBI Taxonomy" id="2984206"/>
    <lineage>
        <taxon>Bacteria</taxon>
        <taxon>Pseudomonadati</taxon>
        <taxon>Pseudomonadota</taxon>
        <taxon>Betaproteobacteria</taxon>
        <taxon>Neisseriales</taxon>
        <taxon>Chromobacteriaceae</taxon>
        <taxon>Vogesella</taxon>
    </lineage>
</organism>
<keyword evidence="7" id="KW-1185">Reference proteome</keyword>
<reference evidence="6 7" key="1">
    <citation type="submission" date="2023-01" db="EMBL/GenBank/DDBJ databases">
        <title>Novel species of the genus Vogesella isolated from rivers.</title>
        <authorList>
            <person name="Lu H."/>
        </authorList>
    </citation>
    <scope>NUCLEOTIDE SEQUENCE [LARGE SCALE GENOMIC DNA]</scope>
    <source>
        <strain evidence="6 7">DC21W</strain>
    </source>
</reference>
<feature type="transmembrane region" description="Helical" evidence="5">
    <location>
        <begin position="61"/>
        <end position="86"/>
    </location>
</feature>
<dbReference type="InterPro" id="IPR003825">
    <property type="entry name" value="Colicin-V_CvpA"/>
</dbReference>
<dbReference type="PANTHER" id="PTHR36926">
    <property type="entry name" value="COLICIN V PRODUCTION PROTEIN"/>
    <property type="match status" value="1"/>
</dbReference>
<accession>A0ABT5J0F1</accession>
<dbReference type="EMBL" id="JAQQLF010000017">
    <property type="protein sequence ID" value="MDC7718300.1"/>
    <property type="molecule type" value="Genomic_DNA"/>
</dbReference>
<evidence type="ECO:0000313" key="7">
    <source>
        <dbReference type="Proteomes" id="UP001219956"/>
    </source>
</evidence>
<comment type="subcellular location">
    <subcellularLocation>
        <location evidence="1">Membrane</location>
        <topology evidence="1">Multi-pass membrane protein</topology>
    </subcellularLocation>
</comment>
<evidence type="ECO:0000256" key="1">
    <source>
        <dbReference type="ARBA" id="ARBA00004141"/>
    </source>
</evidence>
<evidence type="ECO:0000256" key="5">
    <source>
        <dbReference type="SAM" id="Phobius"/>
    </source>
</evidence>
<keyword evidence="4 5" id="KW-0472">Membrane</keyword>
<gene>
    <name evidence="6" type="ORF">PQU95_13875</name>
</gene>
<feature type="transmembrane region" description="Helical" evidence="5">
    <location>
        <begin position="130"/>
        <end position="150"/>
    </location>
</feature>
<dbReference type="Proteomes" id="UP001219956">
    <property type="component" value="Unassembled WGS sequence"/>
</dbReference>
<evidence type="ECO:0000256" key="3">
    <source>
        <dbReference type="ARBA" id="ARBA00022989"/>
    </source>
</evidence>
<protein>
    <submittedName>
        <fullName evidence="6">CvpA family protein</fullName>
    </submittedName>
</protein>
<dbReference type="InterPro" id="IPR052719">
    <property type="entry name" value="CvpA-like"/>
</dbReference>
<proteinExistence type="predicted"/>
<evidence type="ECO:0000313" key="6">
    <source>
        <dbReference type="EMBL" id="MDC7718300.1"/>
    </source>
</evidence>
<keyword evidence="3 5" id="KW-1133">Transmembrane helix</keyword>
<sequence>MTWLDYLILALIAGSIMLSLFRGLAAEVLSLFSWLIAFWAARSLSPSVAEFMPLPGDGLRLVAAFLLLLLGVWLLAGVLRASLTVMLDAVGLGGVNRFFGAVFGLIRGMLLVTVVMILGGLSSLPQSPAWQGALLVSPFQAVAVAAKPWLPDTLAQKMKFT</sequence>
<dbReference type="Pfam" id="PF02674">
    <property type="entry name" value="Colicin_V"/>
    <property type="match status" value="1"/>
</dbReference>
<evidence type="ECO:0000256" key="2">
    <source>
        <dbReference type="ARBA" id="ARBA00022692"/>
    </source>
</evidence>
<feature type="transmembrane region" description="Helical" evidence="5">
    <location>
        <begin position="6"/>
        <end position="24"/>
    </location>
</feature>
<keyword evidence="2 5" id="KW-0812">Transmembrane</keyword>
<dbReference type="PANTHER" id="PTHR36926:SF1">
    <property type="entry name" value="COLICIN V PRODUCTION PROTEIN"/>
    <property type="match status" value="1"/>
</dbReference>
<dbReference type="RefSeq" id="WP_272752557.1">
    <property type="nucleotide sequence ID" value="NZ_JAQQLF010000017.1"/>
</dbReference>
<comment type="caution">
    <text evidence="6">The sequence shown here is derived from an EMBL/GenBank/DDBJ whole genome shotgun (WGS) entry which is preliminary data.</text>
</comment>
<evidence type="ECO:0000256" key="4">
    <source>
        <dbReference type="ARBA" id="ARBA00023136"/>
    </source>
</evidence>
<feature type="transmembrane region" description="Helical" evidence="5">
    <location>
        <begin position="98"/>
        <end position="118"/>
    </location>
</feature>
<name>A0ABT5J0F1_9NEIS</name>